<evidence type="ECO:0000313" key="3">
    <source>
        <dbReference type="Proteomes" id="UP000630718"/>
    </source>
</evidence>
<evidence type="ECO:0000313" key="2">
    <source>
        <dbReference type="EMBL" id="GHF16297.1"/>
    </source>
</evidence>
<reference evidence="2" key="1">
    <citation type="journal article" date="2014" name="Int. J. Syst. Evol. Microbiol.">
        <title>Complete genome sequence of Corynebacterium casei LMG S-19264T (=DSM 44701T), isolated from a smear-ripened cheese.</title>
        <authorList>
            <consortium name="US DOE Joint Genome Institute (JGI-PGF)"/>
            <person name="Walter F."/>
            <person name="Albersmeier A."/>
            <person name="Kalinowski J."/>
            <person name="Ruckert C."/>
        </authorList>
    </citation>
    <scope>NUCLEOTIDE SEQUENCE</scope>
    <source>
        <strain evidence="2">JCM 4477</strain>
    </source>
</reference>
<accession>A0A919AMH3</accession>
<gene>
    <name evidence="2" type="ORF">GCM10018772_46840</name>
</gene>
<dbReference type="EMBL" id="BNBI01000010">
    <property type="protein sequence ID" value="GHF16297.1"/>
    <property type="molecule type" value="Genomic_DNA"/>
</dbReference>
<reference evidence="2" key="2">
    <citation type="submission" date="2020-09" db="EMBL/GenBank/DDBJ databases">
        <authorList>
            <person name="Sun Q."/>
            <person name="Ohkuma M."/>
        </authorList>
    </citation>
    <scope>NUCLEOTIDE SEQUENCE</scope>
    <source>
        <strain evidence="2">JCM 4477</strain>
    </source>
</reference>
<feature type="region of interest" description="Disordered" evidence="1">
    <location>
        <begin position="1"/>
        <end position="73"/>
    </location>
</feature>
<evidence type="ECO:0000256" key="1">
    <source>
        <dbReference type="SAM" id="MobiDB-lite"/>
    </source>
</evidence>
<dbReference type="Proteomes" id="UP000630718">
    <property type="component" value="Unassembled WGS sequence"/>
</dbReference>
<organism evidence="2 3">
    <name type="scientific">Streptomyces fumanus</name>
    <dbReference type="NCBI Taxonomy" id="67302"/>
    <lineage>
        <taxon>Bacteria</taxon>
        <taxon>Bacillati</taxon>
        <taxon>Actinomycetota</taxon>
        <taxon>Actinomycetes</taxon>
        <taxon>Kitasatosporales</taxon>
        <taxon>Streptomycetaceae</taxon>
        <taxon>Streptomyces</taxon>
    </lineage>
</organism>
<name>A0A919AMH3_9ACTN</name>
<feature type="compositionally biased region" description="Gly residues" evidence="1">
    <location>
        <begin position="9"/>
        <end position="28"/>
    </location>
</feature>
<protein>
    <submittedName>
        <fullName evidence="2">Uncharacterized protein</fullName>
    </submittedName>
</protein>
<comment type="caution">
    <text evidence="2">The sequence shown here is derived from an EMBL/GenBank/DDBJ whole genome shotgun (WGS) entry which is preliminary data.</text>
</comment>
<feature type="compositionally biased region" description="Gly residues" evidence="1">
    <location>
        <begin position="36"/>
        <end position="73"/>
    </location>
</feature>
<proteinExistence type="predicted"/>
<keyword evidence="3" id="KW-1185">Reference proteome</keyword>
<dbReference type="AlphaFoldDB" id="A0A919AMH3"/>
<sequence>MPGSPAVRGGTGGGVSGKRADAGGGGAWPAGRAAGAAGGRGGEVRGGVTGAGGGSVGRGGADGRGGGAVGGGGEWEARRASVLMRPPFRPCPGRPLALGRARHSTA</sequence>
<feature type="region of interest" description="Disordered" evidence="1">
    <location>
        <begin position="85"/>
        <end position="106"/>
    </location>
</feature>